<reference evidence="1" key="2">
    <citation type="submission" date="2023-04" db="EMBL/GenBank/DDBJ databases">
        <authorList>
            <person name="Beletskiy A.V."/>
            <person name="Mardanov A.V."/>
            <person name="Ravin N.V."/>
        </authorList>
    </citation>
    <scope>NUCLEOTIDE SEQUENCE</scope>
    <source>
        <strain evidence="1">GKL-02</strain>
    </source>
</reference>
<organism evidence="1">
    <name type="scientific">Candidatus Thiothrix putei</name>
    <dbReference type="NCBI Taxonomy" id="3080811"/>
    <lineage>
        <taxon>Bacteria</taxon>
        <taxon>Pseudomonadati</taxon>
        <taxon>Pseudomonadota</taxon>
        <taxon>Gammaproteobacteria</taxon>
        <taxon>Thiotrichales</taxon>
        <taxon>Thiotrichaceae</taxon>
        <taxon>Thiothrix</taxon>
    </lineage>
</organism>
<name>A0AA95KJY6_9GAMM</name>
<dbReference type="EMBL" id="CP124756">
    <property type="protein sequence ID" value="WGZ95894.1"/>
    <property type="molecule type" value="Genomic_DNA"/>
</dbReference>
<evidence type="ECO:0000313" key="1">
    <source>
        <dbReference type="EMBL" id="WGZ95894.1"/>
    </source>
</evidence>
<gene>
    <name evidence="1" type="ORF">QJT81_07895</name>
</gene>
<sequence>MKLSTEEADLFFKLMWTLQFYVKQELGICPELSDVARYKDDCSLEDKSVIRQAVYDNSHLIDKFVTENPSGFTTEELAIVSQWKGFLQGDFYIERFLKKHTIFVSYQTEAVYGVQGLYEALDEMFYPAQLPALVKAVLLPFKGKIVYDGLLHGYNVSFGRGISGNIKDAYLKAKQNNRIIDSFDVPSATLLARPAKKQAIKDWQPEIRVLQAQAKQLKAGDAYPALYSPVFSLVKMSLDLAEQATADNVDKDALYKMLRKMELIVNRAYKLLEREDD</sequence>
<dbReference type="Proteomes" id="UP001301326">
    <property type="component" value="Chromosome"/>
</dbReference>
<dbReference type="AlphaFoldDB" id="A0AA95KJY6"/>
<accession>A0AA95KJY6</accession>
<dbReference type="KEGG" id="tput:QJT81_07895"/>
<proteinExistence type="predicted"/>
<protein>
    <submittedName>
        <fullName evidence="1">Uncharacterized protein</fullName>
    </submittedName>
</protein>
<reference evidence="1" key="1">
    <citation type="journal article" date="2023" name="Int. J. Mol. Sci.">
        <title>Metagenomics Revealed a New Genus 'Candidatus Thiocaldithrix dubininis' gen. nov., sp. nov. and a New Species 'Candidatus Thiothrix putei' sp. nov. in the Family Thiotrichaceae, Some Members of Which Have Traits of Both Na+- and H+-Motive Energetics.</title>
        <authorList>
            <person name="Ravin N.V."/>
            <person name="Muntyan M.S."/>
            <person name="Smolyakov D.D."/>
            <person name="Rudenko T.S."/>
            <person name="Beletsky A.V."/>
            <person name="Mardanov A.V."/>
            <person name="Grabovich M.Y."/>
        </authorList>
    </citation>
    <scope>NUCLEOTIDE SEQUENCE</scope>
    <source>
        <strain evidence="1">GKL-02</strain>
    </source>
</reference>